<name>A0A2H0TYT4_9BACT</name>
<sequence>MTSLKSASAEENPCLTTRPATPRDVVLIATRFGILPNALFAKLPLTSASRRNAMSVISSTAQIAEAVTPQVFAPAKGSADQ</sequence>
<evidence type="ECO:0000313" key="1">
    <source>
        <dbReference type="EMBL" id="PIR78395.1"/>
    </source>
</evidence>
<reference evidence="2" key="1">
    <citation type="submission" date="2017-09" db="EMBL/GenBank/DDBJ databases">
        <title>Depth-based differentiation of microbial function through sediment-hosted aquifers and enrichment of novel symbionts in the deep terrestrial subsurface.</title>
        <authorList>
            <person name="Probst A.J."/>
            <person name="Ladd B."/>
            <person name="Jarett J.K."/>
            <person name="Geller-Mcgrath D.E."/>
            <person name="Sieber C.M.K."/>
            <person name="Emerson J.B."/>
            <person name="Anantharaman K."/>
            <person name="Thomas B.C."/>
            <person name="Malmstrom R."/>
            <person name="Stieglmeier M."/>
            <person name="Klingl A."/>
            <person name="Woyke T."/>
            <person name="Ryan C.M."/>
            <person name="Banfield J.F."/>
        </authorList>
    </citation>
    <scope>NUCLEOTIDE SEQUENCE [LARGE SCALE GENOMIC DNA]</scope>
</reference>
<dbReference type="EMBL" id="PFBU01000036">
    <property type="protein sequence ID" value="PIR78395.1"/>
    <property type="molecule type" value="Genomic_DNA"/>
</dbReference>
<dbReference type="Proteomes" id="UP000230852">
    <property type="component" value="Unassembled WGS sequence"/>
</dbReference>
<organism evidence="1 2">
    <name type="scientific">Candidatus Magasanikbacteria bacterium CG10_big_fil_rev_8_21_14_0_10_36_16</name>
    <dbReference type="NCBI Taxonomy" id="1974645"/>
    <lineage>
        <taxon>Bacteria</taxon>
        <taxon>Candidatus Magasanikiibacteriota</taxon>
    </lineage>
</organism>
<accession>A0A2H0TYT4</accession>
<comment type="caution">
    <text evidence="1">The sequence shown here is derived from an EMBL/GenBank/DDBJ whole genome shotgun (WGS) entry which is preliminary data.</text>
</comment>
<gene>
    <name evidence="1" type="ORF">COU28_01840</name>
</gene>
<protein>
    <submittedName>
        <fullName evidence="1">Uncharacterized protein</fullName>
    </submittedName>
</protein>
<proteinExistence type="predicted"/>
<evidence type="ECO:0000313" key="2">
    <source>
        <dbReference type="Proteomes" id="UP000230852"/>
    </source>
</evidence>
<dbReference type="AlphaFoldDB" id="A0A2H0TYT4"/>